<dbReference type="InterPro" id="IPR051539">
    <property type="entry name" value="T4SS-coupling_protein"/>
</dbReference>
<proteinExistence type="inferred from homology"/>
<organism evidence="7 8">
    <name type="scientific">Faecalicoccus pleomorphus</name>
    <dbReference type="NCBI Taxonomy" id="1323"/>
    <lineage>
        <taxon>Bacteria</taxon>
        <taxon>Bacillati</taxon>
        <taxon>Bacillota</taxon>
        <taxon>Erysipelotrichia</taxon>
        <taxon>Erysipelotrichales</taxon>
        <taxon>Erysipelotrichaceae</taxon>
        <taxon>Faecalicoccus</taxon>
    </lineage>
</organism>
<keyword evidence="5" id="KW-1133">Transmembrane helix</keyword>
<dbReference type="Gene3D" id="3.40.50.300">
    <property type="entry name" value="P-loop containing nucleotide triphosphate hydrolases"/>
    <property type="match status" value="1"/>
</dbReference>
<comment type="subcellular location">
    <subcellularLocation>
        <location evidence="1">Cell membrane</location>
        <topology evidence="1">Multi-pass membrane protein</topology>
    </subcellularLocation>
</comment>
<keyword evidence="3" id="KW-1003">Cell membrane</keyword>
<evidence type="ECO:0000313" key="7">
    <source>
        <dbReference type="EMBL" id="NME45582.1"/>
    </source>
</evidence>
<evidence type="ECO:0000256" key="5">
    <source>
        <dbReference type="ARBA" id="ARBA00022989"/>
    </source>
</evidence>
<feature type="non-terminal residue" evidence="7">
    <location>
        <position position="329"/>
    </location>
</feature>
<evidence type="ECO:0000256" key="1">
    <source>
        <dbReference type="ARBA" id="ARBA00004651"/>
    </source>
</evidence>
<dbReference type="RefSeq" id="WP_168966923.1">
    <property type="nucleotide sequence ID" value="NZ_JABAFR010000076.1"/>
</dbReference>
<evidence type="ECO:0000256" key="2">
    <source>
        <dbReference type="ARBA" id="ARBA00008806"/>
    </source>
</evidence>
<dbReference type="Pfam" id="PF02534">
    <property type="entry name" value="T4SS-DNA_transf"/>
    <property type="match status" value="1"/>
</dbReference>
<dbReference type="SUPFAM" id="SSF52540">
    <property type="entry name" value="P-loop containing nucleoside triphosphate hydrolases"/>
    <property type="match status" value="1"/>
</dbReference>
<reference evidence="7 8" key="1">
    <citation type="submission" date="2020-04" db="EMBL/GenBank/DDBJ databases">
        <authorList>
            <person name="Hitch T.C.A."/>
            <person name="Wylensek D."/>
            <person name="Clavel T."/>
        </authorList>
    </citation>
    <scope>NUCLEOTIDE SEQUENCE [LARGE SCALE GENOMIC DNA]</scope>
    <source>
        <strain evidence="7 8">BSM-383-APC-22F</strain>
    </source>
</reference>
<dbReference type="NCBIfam" id="NF045973">
    <property type="entry name" value="conju_CD1115"/>
    <property type="match status" value="1"/>
</dbReference>
<name>A0A7X9NJW3_9FIRM</name>
<dbReference type="PANTHER" id="PTHR37937">
    <property type="entry name" value="CONJUGATIVE TRANSFER: DNA TRANSPORT"/>
    <property type="match status" value="1"/>
</dbReference>
<keyword evidence="6" id="KW-0472">Membrane</keyword>
<evidence type="ECO:0000313" key="8">
    <source>
        <dbReference type="Proteomes" id="UP000540014"/>
    </source>
</evidence>
<dbReference type="Proteomes" id="UP000540014">
    <property type="component" value="Unassembled WGS sequence"/>
</dbReference>
<evidence type="ECO:0000256" key="6">
    <source>
        <dbReference type="ARBA" id="ARBA00023136"/>
    </source>
</evidence>
<comment type="caution">
    <text evidence="7">The sequence shown here is derived from an EMBL/GenBank/DDBJ whole genome shotgun (WGS) entry which is preliminary data.</text>
</comment>
<dbReference type="InterPro" id="IPR003688">
    <property type="entry name" value="TraG/VirD4"/>
</dbReference>
<gene>
    <name evidence="7" type="ORF">HF861_12015</name>
</gene>
<dbReference type="InterPro" id="IPR027417">
    <property type="entry name" value="P-loop_NTPase"/>
</dbReference>
<dbReference type="GO" id="GO:0005886">
    <property type="term" value="C:plasma membrane"/>
    <property type="evidence" value="ECO:0007669"/>
    <property type="project" value="UniProtKB-SubCell"/>
</dbReference>
<keyword evidence="4" id="KW-0812">Transmembrane</keyword>
<dbReference type="CDD" id="cd01127">
    <property type="entry name" value="TrwB_TraG_TraD_VirD4"/>
    <property type="match status" value="1"/>
</dbReference>
<dbReference type="PANTHER" id="PTHR37937:SF1">
    <property type="entry name" value="CONJUGATIVE TRANSFER: DNA TRANSPORT"/>
    <property type="match status" value="1"/>
</dbReference>
<dbReference type="EMBL" id="JABAFR010000076">
    <property type="protein sequence ID" value="NME45582.1"/>
    <property type="molecule type" value="Genomic_DNA"/>
</dbReference>
<evidence type="ECO:0000256" key="4">
    <source>
        <dbReference type="ARBA" id="ARBA00022692"/>
    </source>
</evidence>
<sequence length="329" mass="37656">LMALIFYLKYEAPEEEQNFSMVMEMLRYGEVHEDDDFYQSPLDILFNKLEMKDPNHIAVKYYKDYHSGSAKTLKSIQITLAARLEKFNLDAVNKLTITDELDLASIGEKKVALFAIIPDNDTSFNFLVSILYTQLFQQLFWLADHKYQGRLPVHVHFLMDEFANVSLPDDFDKILSVMRSREISVSIILQNLAQLKALFEKQWESIVGNCDEFLYLGGNEQSTHKYVSDLLGKATIDTNTYGKSTGHSGNYSTNYQNTGRELMTPDEVRMLDNDKAILFIRGERPILDQKYDITGHPRFKDSAQGNGCSFLHGEISESIGEICLTDSIH</sequence>
<dbReference type="AlphaFoldDB" id="A0A7X9NJW3"/>
<protein>
    <submittedName>
        <fullName evidence="7">Type IV secretory system conjugative DNA transfer family protein</fullName>
    </submittedName>
</protein>
<accession>A0A7X9NJW3</accession>
<evidence type="ECO:0000256" key="3">
    <source>
        <dbReference type="ARBA" id="ARBA00022475"/>
    </source>
</evidence>
<comment type="similarity">
    <text evidence="2">Belongs to the VirD4/TraG family.</text>
</comment>
<feature type="non-terminal residue" evidence="7">
    <location>
        <position position="1"/>
    </location>
</feature>